<proteinExistence type="predicted"/>
<feature type="compositionally biased region" description="Basic residues" evidence="1">
    <location>
        <begin position="175"/>
        <end position="186"/>
    </location>
</feature>
<dbReference type="EMBL" id="LZPO01055427">
    <property type="protein sequence ID" value="OBS71825.1"/>
    <property type="molecule type" value="Genomic_DNA"/>
</dbReference>
<evidence type="ECO:0000313" key="2">
    <source>
        <dbReference type="EMBL" id="OBS71825.1"/>
    </source>
</evidence>
<dbReference type="AlphaFoldDB" id="A0A1A6H1Y5"/>
<evidence type="ECO:0000256" key="1">
    <source>
        <dbReference type="SAM" id="MobiDB-lite"/>
    </source>
</evidence>
<protein>
    <submittedName>
        <fullName evidence="2">Uncharacterized protein</fullName>
    </submittedName>
</protein>
<feature type="compositionally biased region" description="Polar residues" evidence="1">
    <location>
        <begin position="45"/>
        <end position="55"/>
    </location>
</feature>
<name>A0A1A6H1Y5_NEOLE</name>
<feature type="region of interest" description="Disordered" evidence="1">
    <location>
        <begin position="123"/>
        <end position="219"/>
    </location>
</feature>
<feature type="region of interest" description="Disordered" evidence="1">
    <location>
        <begin position="70"/>
        <end position="100"/>
    </location>
</feature>
<feature type="compositionally biased region" description="Polar residues" evidence="1">
    <location>
        <begin position="11"/>
        <end position="22"/>
    </location>
</feature>
<dbReference type="OrthoDB" id="9633945at2759"/>
<dbReference type="Proteomes" id="UP000092124">
    <property type="component" value="Unassembled WGS sequence"/>
</dbReference>
<feature type="compositionally biased region" description="Basic residues" evidence="1">
    <location>
        <begin position="204"/>
        <end position="213"/>
    </location>
</feature>
<feature type="compositionally biased region" description="Polar residues" evidence="1">
    <location>
        <begin position="125"/>
        <end position="141"/>
    </location>
</feature>
<feature type="compositionally biased region" description="Low complexity" evidence="1">
    <location>
        <begin position="149"/>
        <end position="159"/>
    </location>
</feature>
<gene>
    <name evidence="2" type="ORF">A6R68_13598</name>
</gene>
<comment type="caution">
    <text evidence="2">The sequence shown here is derived from an EMBL/GenBank/DDBJ whole genome shotgun (WGS) entry which is preliminary data.</text>
</comment>
<reference evidence="2 3" key="1">
    <citation type="submission" date="2016-06" db="EMBL/GenBank/DDBJ databases">
        <title>The Draft Genome Sequence and Annotation of the Desert Woodrat Neotoma lepida.</title>
        <authorList>
            <person name="Campbell M."/>
            <person name="Oakeson K.F."/>
            <person name="Yandell M."/>
            <person name="Halpert J.R."/>
            <person name="Dearing D."/>
        </authorList>
    </citation>
    <scope>NUCLEOTIDE SEQUENCE [LARGE SCALE GENOMIC DNA]</scope>
    <source>
        <strain evidence="2">417</strain>
        <tissue evidence="2">Liver</tissue>
    </source>
</reference>
<keyword evidence="3" id="KW-1185">Reference proteome</keyword>
<organism evidence="2 3">
    <name type="scientific">Neotoma lepida</name>
    <name type="common">Desert woodrat</name>
    <dbReference type="NCBI Taxonomy" id="56216"/>
    <lineage>
        <taxon>Eukaryota</taxon>
        <taxon>Metazoa</taxon>
        <taxon>Chordata</taxon>
        <taxon>Craniata</taxon>
        <taxon>Vertebrata</taxon>
        <taxon>Euteleostomi</taxon>
        <taxon>Mammalia</taxon>
        <taxon>Eutheria</taxon>
        <taxon>Euarchontoglires</taxon>
        <taxon>Glires</taxon>
        <taxon>Rodentia</taxon>
        <taxon>Myomorpha</taxon>
        <taxon>Muroidea</taxon>
        <taxon>Cricetidae</taxon>
        <taxon>Neotominae</taxon>
        <taxon>Neotoma</taxon>
    </lineage>
</organism>
<feature type="non-terminal residue" evidence="2">
    <location>
        <position position="289"/>
    </location>
</feature>
<evidence type="ECO:0000313" key="3">
    <source>
        <dbReference type="Proteomes" id="UP000092124"/>
    </source>
</evidence>
<feature type="region of interest" description="Disordered" evidence="1">
    <location>
        <begin position="1"/>
        <end position="56"/>
    </location>
</feature>
<accession>A0A1A6H1Y5</accession>
<sequence>MSTMLEEPTDFDQSGTRVTATSLGHCAGDASEKFKEDDTVPGPTSADSSTDQQFPGLSICAPGGFIPIPSHEDCPRHSPYPKISPRLSNSTKNVLRRVPFPEGDIRYSLSELDGLRSIPSAKGRLTSSMYAQKDSSPTSARRSIPPPTSSELSFRSSSPPKEDLRYSPSPQGGSRHSKLKKTKSRRVSKEADLKSVPLEDGGLKVHHSSKKGGKVSISDKGARASPLLLLPRETADLHDLMRRATEVLHLLKVSLDIPNLPSTNWKRFPLTKQMFKLPVHNTRAVTNPL</sequence>